<organism evidence="1">
    <name type="scientific">marine metagenome</name>
    <dbReference type="NCBI Taxonomy" id="408172"/>
    <lineage>
        <taxon>unclassified sequences</taxon>
        <taxon>metagenomes</taxon>
        <taxon>ecological metagenomes</taxon>
    </lineage>
</organism>
<sequence>MAAAIVATTLRLLKYLSRRRPTVAHTAELKPGEALRITHLSEDRRGRQV</sequence>
<reference evidence="1" key="1">
    <citation type="submission" date="2018-05" db="EMBL/GenBank/DDBJ databases">
        <authorList>
            <person name="Lanie J.A."/>
            <person name="Ng W.-L."/>
            <person name="Kazmierczak K.M."/>
            <person name="Andrzejewski T.M."/>
            <person name="Davidsen T.M."/>
            <person name="Wayne K.J."/>
            <person name="Tettelin H."/>
            <person name="Glass J.I."/>
            <person name="Rusch D."/>
            <person name="Podicherti R."/>
            <person name="Tsui H.-C.T."/>
            <person name="Winkler M.E."/>
        </authorList>
    </citation>
    <scope>NUCLEOTIDE SEQUENCE</scope>
</reference>
<accession>A0A381PT27</accession>
<proteinExistence type="predicted"/>
<dbReference type="EMBL" id="UINC01001039">
    <property type="protein sequence ID" value="SUZ68623.1"/>
    <property type="molecule type" value="Genomic_DNA"/>
</dbReference>
<name>A0A381PT27_9ZZZZ</name>
<protein>
    <submittedName>
        <fullName evidence="1">Uncharacterized protein</fullName>
    </submittedName>
</protein>
<evidence type="ECO:0000313" key="1">
    <source>
        <dbReference type="EMBL" id="SUZ68623.1"/>
    </source>
</evidence>
<gene>
    <name evidence="1" type="ORF">METZ01_LOCUS21477</name>
</gene>
<dbReference type="AlphaFoldDB" id="A0A381PT27"/>